<evidence type="ECO:0000256" key="5">
    <source>
        <dbReference type="SAM" id="SignalP"/>
    </source>
</evidence>
<keyword evidence="1 4" id="KW-0378">Hydrolase</keyword>
<accession>A0A240EC07</accession>
<evidence type="ECO:0000256" key="1">
    <source>
        <dbReference type="ARBA" id="ARBA00022801"/>
    </source>
</evidence>
<dbReference type="SUPFAM" id="SSF52151">
    <property type="entry name" value="FabD/lysophospholipase-like"/>
    <property type="match status" value="1"/>
</dbReference>
<evidence type="ECO:0000259" key="6">
    <source>
        <dbReference type="PROSITE" id="PS51635"/>
    </source>
</evidence>
<keyword evidence="2 4" id="KW-0442">Lipid degradation</keyword>
<dbReference type="PANTHER" id="PTHR14226:SF76">
    <property type="entry name" value="NTE FAMILY PROTEIN RSSA"/>
    <property type="match status" value="1"/>
</dbReference>
<evidence type="ECO:0000313" key="8">
    <source>
        <dbReference type="Proteomes" id="UP000219042"/>
    </source>
</evidence>
<dbReference type="AlphaFoldDB" id="A0A240EC07"/>
<dbReference type="EMBL" id="OANT01000009">
    <property type="protein sequence ID" value="SNX46222.1"/>
    <property type="molecule type" value="Genomic_DNA"/>
</dbReference>
<comment type="caution">
    <text evidence="4">Lacks conserved residue(s) required for the propagation of feature annotation.</text>
</comment>
<gene>
    <name evidence="7" type="ORF">SAMN05421731_10951</name>
</gene>
<organism evidence="7 8">
    <name type="scientific">Acinetobacter puyangensis</name>
    <dbReference type="NCBI Taxonomy" id="1096779"/>
    <lineage>
        <taxon>Bacteria</taxon>
        <taxon>Pseudomonadati</taxon>
        <taxon>Pseudomonadota</taxon>
        <taxon>Gammaproteobacteria</taxon>
        <taxon>Moraxellales</taxon>
        <taxon>Moraxellaceae</taxon>
        <taxon>Acinetobacter</taxon>
    </lineage>
</organism>
<dbReference type="Gene3D" id="3.40.1090.10">
    <property type="entry name" value="Cytosolic phospholipase A2 catalytic domain"/>
    <property type="match status" value="2"/>
</dbReference>
<dbReference type="PROSITE" id="PS51635">
    <property type="entry name" value="PNPLA"/>
    <property type="match status" value="1"/>
</dbReference>
<dbReference type="PANTHER" id="PTHR14226">
    <property type="entry name" value="NEUROPATHY TARGET ESTERASE/SWISS CHEESE D.MELANOGASTER"/>
    <property type="match status" value="1"/>
</dbReference>
<feature type="chain" id="PRO_5012241262" evidence="5">
    <location>
        <begin position="32"/>
        <end position="345"/>
    </location>
</feature>
<feature type="domain" description="PNPLA" evidence="6">
    <location>
        <begin position="69"/>
        <end position="227"/>
    </location>
</feature>
<dbReference type="GO" id="GO:0016042">
    <property type="term" value="P:lipid catabolic process"/>
    <property type="evidence" value="ECO:0007669"/>
    <property type="project" value="UniProtKB-UniRule"/>
</dbReference>
<feature type="short sequence motif" description="GXSXG" evidence="4">
    <location>
        <begin position="100"/>
        <end position="104"/>
    </location>
</feature>
<keyword evidence="5" id="KW-0732">Signal</keyword>
<sequence length="345" mass="38274">MRHYSSLSKLFLIRRVLMASLSIFAVASVQAASHSSNDSFMLHQVQTLNNNISISEIKRIEIPRPKIALVLGSGGARGYAHIGVIKVLEENGITPDFIVGTSAGSIVGALYASGKTSKQLEEIAMALKVSDVRDFTFSKQGFFDGQKIEDYINKLVDVQSLENLKIPLYVVATELKTGKETVFYQGNTGKAVRASTSIPSMFVPTKIGDEEYVDGGLVSPVPVEVAKKLGADIIIAVNILAKPEYTETSNMWGLFNQNINVMQNRLAYYAAEQADILIQPDVREKQHVFSTKSRKETIIAGEKSTLDHIDRIKNLIEYRKNHTVDENVEQFTGKQQHQFQYISSN</sequence>
<dbReference type="Proteomes" id="UP000219042">
    <property type="component" value="Unassembled WGS sequence"/>
</dbReference>
<evidence type="ECO:0000256" key="2">
    <source>
        <dbReference type="ARBA" id="ARBA00022963"/>
    </source>
</evidence>
<feature type="active site" description="Nucleophile" evidence="4">
    <location>
        <position position="102"/>
    </location>
</feature>
<proteinExistence type="predicted"/>
<feature type="active site" description="Proton acceptor" evidence="4">
    <location>
        <position position="214"/>
    </location>
</feature>
<dbReference type="Pfam" id="PF01734">
    <property type="entry name" value="Patatin"/>
    <property type="match status" value="1"/>
</dbReference>
<dbReference type="GO" id="GO:0016787">
    <property type="term" value="F:hydrolase activity"/>
    <property type="evidence" value="ECO:0007669"/>
    <property type="project" value="UniProtKB-UniRule"/>
</dbReference>
<keyword evidence="8" id="KW-1185">Reference proteome</keyword>
<evidence type="ECO:0000256" key="3">
    <source>
        <dbReference type="ARBA" id="ARBA00023098"/>
    </source>
</evidence>
<feature type="signal peptide" evidence="5">
    <location>
        <begin position="1"/>
        <end position="31"/>
    </location>
</feature>
<protein>
    <submittedName>
        <fullName evidence="7">NTE family protein</fullName>
    </submittedName>
</protein>
<dbReference type="RefSeq" id="WP_378234972.1">
    <property type="nucleotide sequence ID" value="NZ_BAABHT010000014.1"/>
</dbReference>
<evidence type="ECO:0000256" key="4">
    <source>
        <dbReference type="PROSITE-ProRule" id="PRU01161"/>
    </source>
</evidence>
<reference evidence="8" key="1">
    <citation type="submission" date="2016-09" db="EMBL/GenBank/DDBJ databases">
        <authorList>
            <person name="Varghese N."/>
            <person name="Submissions S."/>
        </authorList>
    </citation>
    <scope>NUCLEOTIDE SEQUENCE [LARGE SCALE GENOMIC DNA]</scope>
    <source>
        <strain evidence="8">ANC 4466</strain>
    </source>
</reference>
<dbReference type="CDD" id="cd07205">
    <property type="entry name" value="Pat_PNPLA6_PNPLA7_NTE1_like"/>
    <property type="match status" value="1"/>
</dbReference>
<dbReference type="InterPro" id="IPR016035">
    <property type="entry name" value="Acyl_Trfase/lysoPLipase"/>
</dbReference>
<keyword evidence="3 4" id="KW-0443">Lipid metabolism</keyword>
<feature type="short sequence motif" description="DGA/G" evidence="4">
    <location>
        <begin position="214"/>
        <end position="216"/>
    </location>
</feature>
<dbReference type="InterPro" id="IPR050301">
    <property type="entry name" value="NTE"/>
</dbReference>
<dbReference type="InterPro" id="IPR002641">
    <property type="entry name" value="PNPLA_dom"/>
</dbReference>
<name>A0A240EC07_9GAMM</name>
<evidence type="ECO:0000313" key="7">
    <source>
        <dbReference type="EMBL" id="SNX46222.1"/>
    </source>
</evidence>